<evidence type="ECO:0000313" key="2">
    <source>
        <dbReference type="Proteomes" id="UP000299102"/>
    </source>
</evidence>
<gene>
    <name evidence="1" type="ORF">EVAR_42648_1</name>
</gene>
<protein>
    <submittedName>
        <fullName evidence="1">Uncharacterized protein</fullName>
    </submittedName>
</protein>
<dbReference type="Proteomes" id="UP000299102">
    <property type="component" value="Unassembled WGS sequence"/>
</dbReference>
<organism evidence="1 2">
    <name type="scientific">Eumeta variegata</name>
    <name type="common">Bagworm moth</name>
    <name type="synonym">Eumeta japonica</name>
    <dbReference type="NCBI Taxonomy" id="151549"/>
    <lineage>
        <taxon>Eukaryota</taxon>
        <taxon>Metazoa</taxon>
        <taxon>Ecdysozoa</taxon>
        <taxon>Arthropoda</taxon>
        <taxon>Hexapoda</taxon>
        <taxon>Insecta</taxon>
        <taxon>Pterygota</taxon>
        <taxon>Neoptera</taxon>
        <taxon>Endopterygota</taxon>
        <taxon>Lepidoptera</taxon>
        <taxon>Glossata</taxon>
        <taxon>Ditrysia</taxon>
        <taxon>Tineoidea</taxon>
        <taxon>Psychidae</taxon>
        <taxon>Oiketicinae</taxon>
        <taxon>Eumeta</taxon>
    </lineage>
</organism>
<name>A0A4C1WXS2_EUMVA</name>
<dbReference type="AlphaFoldDB" id="A0A4C1WXS2"/>
<proteinExistence type="predicted"/>
<sequence length="90" mass="10065">MHGSRQAGLRSLGSRDYNYDTMVIRNRLDDAWLGSLGTPCATPPRSHLIHRHEITAWYGLPSQAEEDTVLLSSTVAAGFCGFPICWRGYR</sequence>
<keyword evidence="2" id="KW-1185">Reference proteome</keyword>
<evidence type="ECO:0000313" key="1">
    <source>
        <dbReference type="EMBL" id="GBP55472.1"/>
    </source>
</evidence>
<reference evidence="1 2" key="1">
    <citation type="journal article" date="2019" name="Commun. Biol.">
        <title>The bagworm genome reveals a unique fibroin gene that provides high tensile strength.</title>
        <authorList>
            <person name="Kono N."/>
            <person name="Nakamura H."/>
            <person name="Ohtoshi R."/>
            <person name="Tomita M."/>
            <person name="Numata K."/>
            <person name="Arakawa K."/>
        </authorList>
    </citation>
    <scope>NUCLEOTIDE SEQUENCE [LARGE SCALE GENOMIC DNA]</scope>
</reference>
<dbReference type="EMBL" id="BGZK01000669">
    <property type="protein sequence ID" value="GBP55472.1"/>
    <property type="molecule type" value="Genomic_DNA"/>
</dbReference>
<accession>A0A4C1WXS2</accession>
<comment type="caution">
    <text evidence="1">The sequence shown here is derived from an EMBL/GenBank/DDBJ whole genome shotgun (WGS) entry which is preliminary data.</text>
</comment>